<dbReference type="Pfam" id="PF13242">
    <property type="entry name" value="Hydrolase_like"/>
    <property type="match status" value="1"/>
</dbReference>
<comment type="similarity">
    <text evidence="2">Belongs to the HAD-like hydrolase superfamily.</text>
</comment>
<keyword evidence="6" id="KW-0378">Hydrolase</keyword>
<evidence type="ECO:0000256" key="3">
    <source>
        <dbReference type="ARBA" id="ARBA00022723"/>
    </source>
</evidence>
<comment type="cofactor">
    <cofactor evidence="1">
        <name>Mg(2+)</name>
        <dbReference type="ChEBI" id="CHEBI:18420"/>
    </cofactor>
</comment>
<dbReference type="NCBIfam" id="TIGR01460">
    <property type="entry name" value="HAD-SF-IIA"/>
    <property type="match status" value="1"/>
</dbReference>
<dbReference type="GO" id="GO:0016787">
    <property type="term" value="F:hydrolase activity"/>
    <property type="evidence" value="ECO:0007669"/>
    <property type="project" value="UniProtKB-KW"/>
</dbReference>
<keyword evidence="3" id="KW-0479">Metal-binding</keyword>
<dbReference type="InterPro" id="IPR023214">
    <property type="entry name" value="HAD_sf"/>
</dbReference>
<evidence type="ECO:0000256" key="5">
    <source>
        <dbReference type="ARBA" id="ARBA00039666"/>
    </source>
</evidence>
<keyword evidence="7" id="KW-1185">Reference proteome</keyword>
<name>A0ABW0BDI5_9ACTN</name>
<dbReference type="Proteomes" id="UP001596087">
    <property type="component" value="Unassembled WGS sequence"/>
</dbReference>
<dbReference type="Gene3D" id="3.40.50.1000">
    <property type="entry name" value="HAD superfamily/HAD-like"/>
    <property type="match status" value="2"/>
</dbReference>
<proteinExistence type="inferred from homology"/>
<evidence type="ECO:0000256" key="1">
    <source>
        <dbReference type="ARBA" id="ARBA00001946"/>
    </source>
</evidence>
<evidence type="ECO:0000256" key="4">
    <source>
        <dbReference type="ARBA" id="ARBA00022842"/>
    </source>
</evidence>
<dbReference type="Pfam" id="PF13344">
    <property type="entry name" value="Hydrolase_6"/>
    <property type="match status" value="1"/>
</dbReference>
<dbReference type="InterPro" id="IPR006355">
    <property type="entry name" value="LHPP/HDHD2"/>
</dbReference>
<dbReference type="EMBL" id="JBHSKD010000002">
    <property type="protein sequence ID" value="MFC5175296.1"/>
    <property type="molecule type" value="Genomic_DNA"/>
</dbReference>
<dbReference type="RefSeq" id="WP_378585831.1">
    <property type="nucleotide sequence ID" value="NZ_JBHSKD010000002.1"/>
</dbReference>
<comment type="caution">
    <text evidence="6">The sequence shown here is derived from an EMBL/GenBank/DDBJ whole genome shotgun (WGS) entry which is preliminary data.</text>
</comment>
<keyword evidence="4" id="KW-0460">Magnesium</keyword>
<reference evidence="7" key="1">
    <citation type="journal article" date="2019" name="Int. J. Syst. Evol. Microbiol.">
        <title>The Global Catalogue of Microorganisms (GCM) 10K type strain sequencing project: providing services to taxonomists for standard genome sequencing and annotation.</title>
        <authorList>
            <consortium name="The Broad Institute Genomics Platform"/>
            <consortium name="The Broad Institute Genome Sequencing Center for Infectious Disease"/>
            <person name="Wu L."/>
            <person name="Ma J."/>
        </authorList>
    </citation>
    <scope>NUCLEOTIDE SEQUENCE [LARGE SCALE GENOMIC DNA]</scope>
    <source>
        <strain evidence="7">DFY41</strain>
    </source>
</reference>
<gene>
    <name evidence="6" type="ORF">ACFPGP_01350</name>
</gene>
<sequence length="276" mass="28508">MTASTSPARPRRGVLLDLDGVVYVGHDPVPGAADAIRWLAREGVPYCFLTNTTSQPRQAIVDTLVGMGVPARTEQVLTPAVAAVAWLRHHGIDRPAVFVPAATAAEFAALQPVAEDVEQGAGAVVIGDLGEGWDFPTLNRALRLLVSGPTAPLVALGMTRYWQAEDGLRLDAGAFVRALEYAAGRTAVVLGKPDPAFFGAAVDALGLEAGVGTGQVVMVGDDVRTDVAGAQAAGLTGVLVRTGKFAASDLDGEVRPDAVLDSLADLPEWWTGAAPG</sequence>
<dbReference type="PANTHER" id="PTHR19288:SF46">
    <property type="entry name" value="HALOACID DEHALOGENASE-LIKE HYDROLASE DOMAIN-CONTAINING PROTEIN 2"/>
    <property type="match status" value="1"/>
</dbReference>
<evidence type="ECO:0000313" key="7">
    <source>
        <dbReference type="Proteomes" id="UP001596087"/>
    </source>
</evidence>
<dbReference type="SUPFAM" id="SSF56784">
    <property type="entry name" value="HAD-like"/>
    <property type="match status" value="1"/>
</dbReference>
<accession>A0ABW0BDI5</accession>
<dbReference type="InterPro" id="IPR006357">
    <property type="entry name" value="HAD-SF_hydro_IIA"/>
</dbReference>
<dbReference type="PANTHER" id="PTHR19288">
    <property type="entry name" value="4-NITROPHENYLPHOSPHATASE-RELATED"/>
    <property type="match status" value="1"/>
</dbReference>
<organism evidence="6 7">
    <name type="scientific">Nocardioides taihuensis</name>
    <dbReference type="NCBI Taxonomy" id="1835606"/>
    <lineage>
        <taxon>Bacteria</taxon>
        <taxon>Bacillati</taxon>
        <taxon>Actinomycetota</taxon>
        <taxon>Actinomycetes</taxon>
        <taxon>Propionibacteriales</taxon>
        <taxon>Nocardioidaceae</taxon>
        <taxon>Nocardioides</taxon>
    </lineage>
</organism>
<protein>
    <recommendedName>
        <fullName evidence="5">Haloacid dehalogenase-like hydrolase domain-containing protein 2</fullName>
    </recommendedName>
</protein>
<dbReference type="InterPro" id="IPR036412">
    <property type="entry name" value="HAD-like_sf"/>
</dbReference>
<evidence type="ECO:0000256" key="2">
    <source>
        <dbReference type="ARBA" id="ARBA00007958"/>
    </source>
</evidence>
<evidence type="ECO:0000313" key="6">
    <source>
        <dbReference type="EMBL" id="MFC5175296.1"/>
    </source>
</evidence>
<dbReference type="NCBIfam" id="TIGR01458">
    <property type="entry name" value="HAD-SF-IIA-hyp3"/>
    <property type="match status" value="1"/>
</dbReference>